<dbReference type="PANTHER" id="PTHR36849">
    <property type="entry name" value="CYTOPLASMIC PROTEIN-RELATED"/>
    <property type="match status" value="1"/>
</dbReference>
<accession>W0F0P8</accession>
<dbReference type="Pfam" id="PF22752">
    <property type="entry name" value="DUF488-N3i"/>
    <property type="match status" value="1"/>
</dbReference>
<name>W0F0P8_9BACT</name>
<proteinExistence type="predicted"/>
<sequence length="120" mass="13849">MPKIQLKRIYEPADPSDGYRVLVDRLWPRGVKKATADIDEWAKELAPSGALRKWFDHDPQKWAAFQKKYREELQANSAVDAFVQEHKANKLITLLYGAKDEVHNQAVVLKAVLEKIHTKK</sequence>
<gene>
    <name evidence="1" type="ORF">NIASO_10000</name>
</gene>
<dbReference type="Proteomes" id="UP000003586">
    <property type="component" value="Chromosome"/>
</dbReference>
<evidence type="ECO:0000313" key="1">
    <source>
        <dbReference type="EMBL" id="AHF15398.1"/>
    </source>
</evidence>
<protein>
    <submittedName>
        <fullName evidence="1">Uroporphyrin-III C-methyltransferase</fullName>
    </submittedName>
</protein>
<keyword evidence="2" id="KW-1185">Reference proteome</keyword>
<dbReference type="HOGENOM" id="CLU_137928_0_0_10"/>
<organism evidence="1 2">
    <name type="scientific">Niabella soli DSM 19437</name>
    <dbReference type="NCBI Taxonomy" id="929713"/>
    <lineage>
        <taxon>Bacteria</taxon>
        <taxon>Pseudomonadati</taxon>
        <taxon>Bacteroidota</taxon>
        <taxon>Chitinophagia</taxon>
        <taxon>Chitinophagales</taxon>
        <taxon>Chitinophagaceae</taxon>
        <taxon>Niabella</taxon>
    </lineage>
</organism>
<dbReference type="PANTHER" id="PTHR36849:SF1">
    <property type="entry name" value="CYTOPLASMIC PROTEIN"/>
    <property type="match status" value="1"/>
</dbReference>
<dbReference type="eggNOG" id="COG3189">
    <property type="taxonomic scope" value="Bacteria"/>
</dbReference>
<dbReference type="InterPro" id="IPR052552">
    <property type="entry name" value="YeaO-like"/>
</dbReference>
<dbReference type="GO" id="GO:0008168">
    <property type="term" value="F:methyltransferase activity"/>
    <property type="evidence" value="ECO:0007669"/>
    <property type="project" value="UniProtKB-KW"/>
</dbReference>
<dbReference type="KEGG" id="nso:NIASO_10000"/>
<keyword evidence="1" id="KW-0808">Transferase</keyword>
<dbReference type="RefSeq" id="WP_008584134.1">
    <property type="nucleotide sequence ID" value="NZ_CP007035.1"/>
</dbReference>
<dbReference type="OrthoDB" id="9790745at2"/>
<dbReference type="AlphaFoldDB" id="W0F0P8"/>
<evidence type="ECO:0000313" key="2">
    <source>
        <dbReference type="Proteomes" id="UP000003586"/>
    </source>
</evidence>
<dbReference type="EMBL" id="CP007035">
    <property type="protein sequence ID" value="AHF15398.1"/>
    <property type="molecule type" value="Genomic_DNA"/>
</dbReference>
<dbReference type="GO" id="GO:0032259">
    <property type="term" value="P:methylation"/>
    <property type="evidence" value="ECO:0007669"/>
    <property type="project" value="UniProtKB-KW"/>
</dbReference>
<dbReference type="STRING" id="929713.NIASO_10000"/>
<reference evidence="1 2" key="1">
    <citation type="submission" date="2013-12" db="EMBL/GenBank/DDBJ databases">
        <authorList>
            <consortium name="DOE Joint Genome Institute"/>
            <person name="Eisen J."/>
            <person name="Huntemann M."/>
            <person name="Han J."/>
            <person name="Chen A."/>
            <person name="Kyrpides N."/>
            <person name="Mavromatis K."/>
            <person name="Markowitz V."/>
            <person name="Palaniappan K."/>
            <person name="Ivanova N."/>
            <person name="Schaumberg A."/>
            <person name="Pati A."/>
            <person name="Liolios K."/>
            <person name="Nordberg H.P."/>
            <person name="Cantor M.N."/>
            <person name="Hua S.X."/>
            <person name="Woyke T."/>
        </authorList>
    </citation>
    <scope>NUCLEOTIDE SEQUENCE [LARGE SCALE GENOMIC DNA]</scope>
    <source>
        <strain evidence="2">DSM 19437</strain>
    </source>
</reference>
<keyword evidence="1" id="KW-0489">Methyltransferase</keyword>